<organism evidence="3 4">
    <name type="scientific">Alternaria tenuissima</name>
    <dbReference type="NCBI Taxonomy" id="119927"/>
    <lineage>
        <taxon>Eukaryota</taxon>
        <taxon>Fungi</taxon>
        <taxon>Dikarya</taxon>
        <taxon>Ascomycota</taxon>
        <taxon>Pezizomycotina</taxon>
        <taxon>Dothideomycetes</taxon>
        <taxon>Pleosporomycetidae</taxon>
        <taxon>Pleosporales</taxon>
        <taxon>Pleosporineae</taxon>
        <taxon>Pleosporaceae</taxon>
        <taxon>Alternaria</taxon>
        <taxon>Alternaria sect. Alternaria</taxon>
        <taxon>Alternaria alternata complex</taxon>
    </lineage>
</organism>
<keyword evidence="2" id="KW-0732">Signal</keyword>
<dbReference type="AlphaFoldDB" id="A0A4Q4MGJ2"/>
<keyword evidence="1" id="KW-1133">Transmembrane helix</keyword>
<evidence type="ECO:0000313" key="4">
    <source>
        <dbReference type="Proteomes" id="UP000292402"/>
    </source>
</evidence>
<evidence type="ECO:0000256" key="2">
    <source>
        <dbReference type="SAM" id="SignalP"/>
    </source>
</evidence>
<dbReference type="Proteomes" id="UP000292402">
    <property type="component" value="Unassembled WGS sequence"/>
</dbReference>
<feature type="chain" id="PRO_5020550518" evidence="2">
    <location>
        <begin position="22"/>
        <end position="193"/>
    </location>
</feature>
<evidence type="ECO:0000313" key="3">
    <source>
        <dbReference type="EMBL" id="RYN49103.1"/>
    </source>
</evidence>
<comment type="caution">
    <text evidence="3">The sequence shown here is derived from an EMBL/GenBank/DDBJ whole genome shotgun (WGS) entry which is preliminary data.</text>
</comment>
<evidence type="ECO:0000256" key="1">
    <source>
        <dbReference type="SAM" id="Phobius"/>
    </source>
</evidence>
<accession>A0A4Q4MGJ2</accession>
<gene>
    <name evidence="3" type="ORF">AA0114_g6753</name>
</gene>
<feature type="signal peptide" evidence="2">
    <location>
        <begin position="1"/>
        <end position="21"/>
    </location>
</feature>
<sequence length="193" mass="21664">MPWRFGAPLLATSAILHWLLSQSIFIVPLEQIDKVIPEELLSDSLNTVSGFSVWPMITAIVLGIIFCSALCYYGYRPFGVPFLQGRPTDSMAISSACHQPLPFDCDAQFFRVQYGIVPARFYPNYTGKGQEFNTNYSPPSCASESDIELRRIQTQEGGEAISLEPAESDGYLTFTTYRNIRNDIWGKDVLRTT</sequence>
<keyword evidence="1" id="KW-0472">Membrane</keyword>
<keyword evidence="1" id="KW-0812">Transmembrane</keyword>
<dbReference type="EMBL" id="PDXA01000021">
    <property type="protein sequence ID" value="RYN49103.1"/>
    <property type="molecule type" value="Genomic_DNA"/>
</dbReference>
<reference evidence="4" key="1">
    <citation type="journal article" date="2019" name="bioRxiv">
        <title>Genomics, evolutionary history and diagnostics of the Alternaria alternata species group including apple and Asian pear pathotypes.</title>
        <authorList>
            <person name="Armitage A.D."/>
            <person name="Cockerton H.M."/>
            <person name="Sreenivasaprasad S."/>
            <person name="Woodhall J.W."/>
            <person name="Lane C.R."/>
            <person name="Harrison R.J."/>
            <person name="Clarkson J.P."/>
        </authorList>
    </citation>
    <scope>NUCLEOTIDE SEQUENCE [LARGE SCALE GENOMIC DNA]</scope>
    <source>
        <strain evidence="4">FERA 1082</strain>
    </source>
</reference>
<feature type="transmembrane region" description="Helical" evidence="1">
    <location>
        <begin position="53"/>
        <end position="75"/>
    </location>
</feature>
<protein>
    <submittedName>
        <fullName evidence="3">Uncharacterized protein</fullName>
    </submittedName>
</protein>
<proteinExistence type="predicted"/>
<name>A0A4Q4MGJ2_9PLEO</name>